<sequence length="243" mass="26432">MKRVDGVVGNVESDPDLAAEIDAHEQADTLETVVLDDTERKRSRLRVTTDAGTDLGVLVDQPELVAGDVLLLDEERAVVVAFEEREAFVIEFSAAEAAVSTGVELGHRIGNQHWDIAVDGATIYIPVEADRAIIEDVLGPYIPESATTRYETVDAERFIAGDADTAVADHGVDHDHDHGDDAHNHGDDAHDHGDESDDHGDDHSHTHDHEHEHSHEHGHSHDDTHDHDHADSATATASEGEPR</sequence>
<evidence type="ECO:0000313" key="6">
    <source>
        <dbReference type="EMBL" id="TQQ80134.1"/>
    </source>
</evidence>
<keyword evidence="3" id="KW-0143">Chaperone</keyword>
<evidence type="ECO:0000256" key="1">
    <source>
        <dbReference type="ARBA" id="ARBA00022490"/>
    </source>
</evidence>
<dbReference type="RefSeq" id="WP_142443258.1">
    <property type="nucleotide sequence ID" value="NZ_SESI01000002.1"/>
</dbReference>
<gene>
    <name evidence="6" type="primary">ureE</name>
    <name evidence="6" type="ORF">EWF95_06455</name>
</gene>
<dbReference type="InterPro" id="IPR036118">
    <property type="entry name" value="UreE_N_sf"/>
</dbReference>
<proteinExistence type="inferred from homology"/>
<dbReference type="NCBIfam" id="NF009752">
    <property type="entry name" value="PRK13261.1-2"/>
    <property type="match status" value="1"/>
</dbReference>
<dbReference type="OrthoDB" id="241983at2157"/>
<evidence type="ECO:0000256" key="4">
    <source>
        <dbReference type="SAM" id="MobiDB-lite"/>
    </source>
</evidence>
<keyword evidence="7" id="KW-1185">Reference proteome</keyword>
<dbReference type="Gene3D" id="2.60.260.20">
    <property type="entry name" value="Urease metallochaperone UreE, N-terminal domain"/>
    <property type="match status" value="1"/>
</dbReference>
<evidence type="ECO:0000256" key="3">
    <source>
        <dbReference type="ARBA" id="ARBA00023186"/>
    </source>
</evidence>
<dbReference type="Pfam" id="PF02814">
    <property type="entry name" value="UreE_N"/>
    <property type="match status" value="1"/>
</dbReference>
<feature type="domain" description="UreE urease accessory N-terminal" evidence="5">
    <location>
        <begin position="17"/>
        <end position="78"/>
    </location>
</feature>
<feature type="compositionally biased region" description="Basic and acidic residues" evidence="4">
    <location>
        <begin position="170"/>
        <end position="193"/>
    </location>
</feature>
<dbReference type="GO" id="GO:0005737">
    <property type="term" value="C:cytoplasm"/>
    <property type="evidence" value="ECO:0007669"/>
    <property type="project" value="InterPro"/>
</dbReference>
<evidence type="ECO:0000256" key="2">
    <source>
        <dbReference type="ARBA" id="ARBA00022596"/>
    </source>
</evidence>
<feature type="compositionally biased region" description="Low complexity" evidence="4">
    <location>
        <begin position="232"/>
        <end position="243"/>
    </location>
</feature>
<feature type="compositionally biased region" description="Basic and acidic residues" evidence="4">
    <location>
        <begin position="200"/>
        <end position="231"/>
    </location>
</feature>
<protein>
    <submittedName>
        <fullName evidence="6">Urease accessory protein UreE</fullName>
    </submittedName>
</protein>
<organism evidence="6 7">
    <name type="scientific">Halonotius roseus</name>
    <dbReference type="NCBI Taxonomy" id="2511997"/>
    <lineage>
        <taxon>Archaea</taxon>
        <taxon>Methanobacteriati</taxon>
        <taxon>Methanobacteriota</taxon>
        <taxon>Stenosarchaea group</taxon>
        <taxon>Halobacteria</taxon>
        <taxon>Halobacteriales</taxon>
        <taxon>Haloferacaceae</taxon>
        <taxon>Halonotius</taxon>
    </lineage>
</organism>
<dbReference type="HAMAP" id="MF_00822">
    <property type="entry name" value="UreE"/>
    <property type="match status" value="1"/>
</dbReference>
<accession>A0A544QMN9</accession>
<dbReference type="GO" id="GO:0006457">
    <property type="term" value="P:protein folding"/>
    <property type="evidence" value="ECO:0007669"/>
    <property type="project" value="InterPro"/>
</dbReference>
<evidence type="ECO:0000313" key="7">
    <source>
        <dbReference type="Proteomes" id="UP000315385"/>
    </source>
</evidence>
<keyword evidence="1" id="KW-0963">Cytoplasm</keyword>
<keyword evidence="2" id="KW-0533">Nickel</keyword>
<dbReference type="SMART" id="SM00988">
    <property type="entry name" value="UreE_N"/>
    <property type="match status" value="1"/>
</dbReference>
<dbReference type="GO" id="GO:0016151">
    <property type="term" value="F:nickel cation binding"/>
    <property type="evidence" value="ECO:0007669"/>
    <property type="project" value="InterPro"/>
</dbReference>
<evidence type="ECO:0000259" key="5">
    <source>
        <dbReference type="SMART" id="SM00988"/>
    </source>
</evidence>
<dbReference type="SUPFAM" id="SSF69287">
    <property type="entry name" value="Urease metallochaperone UreE, N-terminal domain"/>
    <property type="match status" value="1"/>
</dbReference>
<reference evidence="6 7" key="1">
    <citation type="submission" date="2019-02" db="EMBL/GenBank/DDBJ databases">
        <title>Halonotius sp. a new haloqrchaeon isolated from saline water.</title>
        <authorList>
            <person name="Duran-Viseras A."/>
            <person name="Sanchez-Porro C."/>
            <person name="Ventosa A."/>
        </authorList>
    </citation>
    <scope>NUCLEOTIDE SEQUENCE [LARGE SCALE GENOMIC DNA]</scope>
    <source>
        <strain evidence="6 7">F9-27</strain>
    </source>
</reference>
<dbReference type="EMBL" id="SESI01000002">
    <property type="protein sequence ID" value="TQQ80134.1"/>
    <property type="molecule type" value="Genomic_DNA"/>
</dbReference>
<dbReference type="Proteomes" id="UP000315385">
    <property type="component" value="Unassembled WGS sequence"/>
</dbReference>
<dbReference type="InterPro" id="IPR004029">
    <property type="entry name" value="UreE_N"/>
</dbReference>
<name>A0A544QMN9_9EURY</name>
<dbReference type="AlphaFoldDB" id="A0A544QMN9"/>
<feature type="region of interest" description="Disordered" evidence="4">
    <location>
        <begin position="169"/>
        <end position="243"/>
    </location>
</feature>
<comment type="caution">
    <text evidence="6">The sequence shown here is derived from an EMBL/GenBank/DDBJ whole genome shotgun (WGS) entry which is preliminary data.</text>
</comment>
<dbReference type="InterPro" id="IPR012406">
    <property type="entry name" value="UreE"/>
</dbReference>